<dbReference type="eggNOG" id="COG1403">
    <property type="taxonomic scope" value="Bacteria"/>
</dbReference>
<accession>F4G949</accession>
<dbReference type="KEGG" id="adk:Alide2_3298"/>
<dbReference type="OrthoDB" id="9816185at2"/>
<organism evidence="1 2">
    <name type="scientific">Alicycliphilus denitrificans (strain DSM 14773 / CIP 107495 / K601)</name>
    <dbReference type="NCBI Taxonomy" id="596154"/>
    <lineage>
        <taxon>Bacteria</taxon>
        <taxon>Pseudomonadati</taxon>
        <taxon>Pseudomonadota</taxon>
        <taxon>Betaproteobacteria</taxon>
        <taxon>Burkholderiales</taxon>
        <taxon>Comamonadaceae</taxon>
        <taxon>Alicycliphilus</taxon>
    </lineage>
</organism>
<dbReference type="RefSeq" id="WP_013722617.1">
    <property type="nucleotide sequence ID" value="NC_015422.1"/>
</dbReference>
<gene>
    <name evidence="1" type="ordered locus">Alide2_3298</name>
</gene>
<evidence type="ECO:0000313" key="1">
    <source>
        <dbReference type="EMBL" id="AEB85639.1"/>
    </source>
</evidence>
<name>F4G949_ALIDK</name>
<dbReference type="EMBL" id="CP002657">
    <property type="protein sequence ID" value="AEB85639.1"/>
    <property type="molecule type" value="Genomic_DNA"/>
</dbReference>
<proteinExistence type="predicted"/>
<evidence type="ECO:0000313" key="2">
    <source>
        <dbReference type="Proteomes" id="UP000007938"/>
    </source>
</evidence>
<dbReference type="Proteomes" id="UP000007938">
    <property type="component" value="Chromosome"/>
</dbReference>
<keyword evidence="2" id="KW-1185">Reference proteome</keyword>
<reference evidence="1 2" key="1">
    <citation type="journal article" date="2011" name="J. Bacteriol.">
        <title>Genome Sequences of Alicycliphilus denitrificans Strains BC and K601T.</title>
        <authorList>
            <person name="Oosterkamp M.J."/>
            <person name="Veuskens T."/>
            <person name="Plugge C.M."/>
            <person name="Langenhoff A.A."/>
            <person name="Gerritse J."/>
            <person name="van Berkel W.J."/>
            <person name="Pieper D.H."/>
            <person name="Junca H."/>
            <person name="Goodwin L.A."/>
            <person name="Daligault H.E."/>
            <person name="Bruce D.C."/>
            <person name="Detter J.C."/>
            <person name="Tapia R."/>
            <person name="Han C.S."/>
            <person name="Land M.L."/>
            <person name="Hauser L.J."/>
            <person name="Smidt H."/>
            <person name="Stams A.J."/>
        </authorList>
    </citation>
    <scope>NUCLEOTIDE SEQUENCE [LARGE SCALE GENOMIC DNA]</scope>
    <source>
        <strain evidence="2">DSM 14773 / CIP 107495 / K601</strain>
    </source>
</reference>
<dbReference type="HOGENOM" id="CLU_069622_1_0_4"/>
<dbReference type="AlphaFoldDB" id="F4G949"/>
<sequence length="281" mass="30627">MRSLPLPTDTQASVFALCLGATNDPGLQARLTAIAASLAASGVTYHANATAASLHHVERRPSVGGVTKAELTGLYEEHLSKTSGAARAVYDRIRSAAPNNRCPLCGVGSVAHCDHHLPKSRYPDLSILPFNLVPACHFCNDKKRAKYPAMAGQQTFHPYFDQHLLKDPWVRATLDPGPPPVLVFDACPPTAWPAVDQDRVRRHFDVCGLATTFTTNANDELPILRDRLVLQGSRGGVPAIQQFLDDERDVHLARPNSWQYATYRALAANAWFVSGGYLTIP</sequence>
<dbReference type="Gene3D" id="1.10.30.50">
    <property type="match status" value="1"/>
</dbReference>
<protein>
    <submittedName>
        <fullName evidence="1">Putative EA31 protein</fullName>
    </submittedName>
</protein>
<dbReference type="STRING" id="596154.Alide2_3298"/>
<reference evidence="1 2" key="2">
    <citation type="submission" date="2011-04" db="EMBL/GenBank/DDBJ databases">
        <title>Complete sequence of chromosome of Alicycliphilus denitrificans K601.</title>
        <authorList>
            <consortium name="US DOE Joint Genome Institute"/>
            <person name="Lucas S."/>
            <person name="Han J."/>
            <person name="Lapidus A."/>
            <person name="Cheng J.-F."/>
            <person name="Goodwin L."/>
            <person name="Pitluck S."/>
            <person name="Peters L."/>
            <person name="Zeytun A."/>
            <person name="Detter J.C."/>
            <person name="Han C."/>
            <person name="Tapia R."/>
            <person name="Land M."/>
            <person name="Hauser L."/>
            <person name="Kyrpides N."/>
            <person name="Ivanova N."/>
            <person name="Mikhailova N."/>
            <person name="Pagani I."/>
            <person name="Oosterkamp M."/>
            <person name="Pieper D."/>
            <person name="van Berkel W."/>
            <person name="Langenhoff A."/>
            <person name="Smidt H."/>
            <person name="Stams A."/>
            <person name="Woyke T."/>
        </authorList>
    </citation>
    <scope>NUCLEOTIDE SEQUENCE [LARGE SCALE GENOMIC DNA]</scope>
    <source>
        <strain evidence="2">DSM 14773 / CIP 107495 / K601</strain>
    </source>
</reference>